<dbReference type="SUPFAM" id="SSF47384">
    <property type="entry name" value="Homodimeric domain of signal transducing histidine kinase"/>
    <property type="match status" value="1"/>
</dbReference>
<evidence type="ECO:0000256" key="2">
    <source>
        <dbReference type="ARBA" id="ARBA00004236"/>
    </source>
</evidence>
<evidence type="ECO:0000256" key="4">
    <source>
        <dbReference type="ARBA" id="ARBA00022553"/>
    </source>
</evidence>
<dbReference type="InterPro" id="IPR003661">
    <property type="entry name" value="HisK_dim/P_dom"/>
</dbReference>
<evidence type="ECO:0000313" key="15">
    <source>
        <dbReference type="Proteomes" id="UP000675163"/>
    </source>
</evidence>
<evidence type="ECO:0000256" key="3">
    <source>
        <dbReference type="ARBA" id="ARBA00012438"/>
    </source>
</evidence>
<protein>
    <recommendedName>
        <fullName evidence="3">histidine kinase</fullName>
        <ecNumber evidence="3">2.7.13.3</ecNumber>
    </recommendedName>
</protein>
<feature type="transmembrane region" description="Helical" evidence="11">
    <location>
        <begin position="171"/>
        <end position="193"/>
    </location>
</feature>
<dbReference type="SUPFAM" id="SSF55874">
    <property type="entry name" value="ATPase domain of HSP90 chaperone/DNA topoisomerase II/histidine kinase"/>
    <property type="match status" value="1"/>
</dbReference>
<evidence type="ECO:0000256" key="7">
    <source>
        <dbReference type="ARBA" id="ARBA00022777"/>
    </source>
</evidence>
<evidence type="ECO:0000256" key="11">
    <source>
        <dbReference type="SAM" id="Phobius"/>
    </source>
</evidence>
<dbReference type="SMART" id="SM00388">
    <property type="entry name" value="HisKA"/>
    <property type="match status" value="1"/>
</dbReference>
<dbReference type="Pfam" id="PF00512">
    <property type="entry name" value="HisKA"/>
    <property type="match status" value="1"/>
</dbReference>
<dbReference type="InterPro" id="IPR036890">
    <property type="entry name" value="HATPase_C_sf"/>
</dbReference>
<dbReference type="InterPro" id="IPR005467">
    <property type="entry name" value="His_kinase_dom"/>
</dbReference>
<dbReference type="AlphaFoldDB" id="A0A940PVJ4"/>
<evidence type="ECO:0000256" key="5">
    <source>
        <dbReference type="ARBA" id="ARBA00022679"/>
    </source>
</evidence>
<keyword evidence="7 14" id="KW-0418">Kinase</keyword>
<evidence type="ECO:0000256" key="8">
    <source>
        <dbReference type="ARBA" id="ARBA00022989"/>
    </source>
</evidence>
<dbReference type="EMBL" id="JAFIDA010000001">
    <property type="protein sequence ID" value="MBP1326079.1"/>
    <property type="molecule type" value="Genomic_DNA"/>
</dbReference>
<dbReference type="CDD" id="cd00075">
    <property type="entry name" value="HATPase"/>
    <property type="match status" value="1"/>
</dbReference>
<dbReference type="SMART" id="SM00304">
    <property type="entry name" value="HAMP"/>
    <property type="match status" value="1"/>
</dbReference>
<accession>A0A940PVJ4</accession>
<keyword evidence="10 11" id="KW-0472">Membrane</keyword>
<keyword evidence="9" id="KW-0902">Two-component regulatory system</keyword>
<dbReference type="InterPro" id="IPR004358">
    <property type="entry name" value="Sig_transdc_His_kin-like_C"/>
</dbReference>
<dbReference type="PROSITE" id="PS50109">
    <property type="entry name" value="HIS_KIN"/>
    <property type="match status" value="1"/>
</dbReference>
<dbReference type="InterPro" id="IPR003594">
    <property type="entry name" value="HATPase_dom"/>
</dbReference>
<dbReference type="InterPro" id="IPR036097">
    <property type="entry name" value="HisK_dim/P_sf"/>
</dbReference>
<dbReference type="SUPFAM" id="SSF158472">
    <property type="entry name" value="HAMP domain-like"/>
    <property type="match status" value="1"/>
</dbReference>
<dbReference type="CDD" id="cd00082">
    <property type="entry name" value="HisKA"/>
    <property type="match status" value="1"/>
</dbReference>
<keyword evidence="4" id="KW-0597">Phosphoprotein</keyword>
<keyword evidence="6 11" id="KW-0812">Transmembrane</keyword>
<dbReference type="InterPro" id="IPR003660">
    <property type="entry name" value="HAMP_dom"/>
</dbReference>
<organism evidence="14 15">
    <name type="scientific">Leucobacter exalbidus</name>
    <dbReference type="NCBI Taxonomy" id="662960"/>
    <lineage>
        <taxon>Bacteria</taxon>
        <taxon>Bacillati</taxon>
        <taxon>Actinomycetota</taxon>
        <taxon>Actinomycetes</taxon>
        <taxon>Micrococcales</taxon>
        <taxon>Microbacteriaceae</taxon>
        <taxon>Leucobacter</taxon>
    </lineage>
</organism>
<keyword evidence="5" id="KW-0808">Transferase</keyword>
<evidence type="ECO:0000256" key="6">
    <source>
        <dbReference type="ARBA" id="ARBA00022692"/>
    </source>
</evidence>
<feature type="domain" description="Histidine kinase" evidence="12">
    <location>
        <begin position="255"/>
        <end position="465"/>
    </location>
</feature>
<evidence type="ECO:0000259" key="13">
    <source>
        <dbReference type="PROSITE" id="PS50885"/>
    </source>
</evidence>
<dbReference type="SMART" id="SM00387">
    <property type="entry name" value="HATPase_c"/>
    <property type="match status" value="1"/>
</dbReference>
<feature type="domain" description="HAMP" evidence="13">
    <location>
        <begin position="194"/>
        <end position="247"/>
    </location>
</feature>
<dbReference type="Gene3D" id="1.10.287.130">
    <property type="match status" value="1"/>
</dbReference>
<dbReference type="PROSITE" id="PS50885">
    <property type="entry name" value="HAMP"/>
    <property type="match status" value="1"/>
</dbReference>
<dbReference type="PRINTS" id="PR00344">
    <property type="entry name" value="BCTRLSENSOR"/>
</dbReference>
<dbReference type="Gene3D" id="6.10.340.10">
    <property type="match status" value="1"/>
</dbReference>
<dbReference type="Pfam" id="PF02518">
    <property type="entry name" value="HATPase_c"/>
    <property type="match status" value="1"/>
</dbReference>
<proteinExistence type="predicted"/>
<dbReference type="Pfam" id="PF00672">
    <property type="entry name" value="HAMP"/>
    <property type="match status" value="1"/>
</dbReference>
<dbReference type="PANTHER" id="PTHR45436">
    <property type="entry name" value="SENSOR HISTIDINE KINASE YKOH"/>
    <property type="match status" value="1"/>
</dbReference>
<keyword evidence="8 11" id="KW-1133">Transmembrane helix</keyword>
<reference evidence="14" key="1">
    <citation type="submission" date="2021-02" db="EMBL/GenBank/DDBJ databases">
        <title>Sequencing the genomes of 1000 actinobacteria strains.</title>
        <authorList>
            <person name="Klenk H.-P."/>
        </authorList>
    </citation>
    <scope>NUCLEOTIDE SEQUENCE</scope>
    <source>
        <strain evidence="14">DSM 22850</strain>
    </source>
</reference>
<gene>
    <name evidence="14" type="ORF">JOF28_001311</name>
</gene>
<comment type="subcellular location">
    <subcellularLocation>
        <location evidence="2">Cell membrane</location>
    </subcellularLocation>
</comment>
<dbReference type="CDD" id="cd06225">
    <property type="entry name" value="HAMP"/>
    <property type="match status" value="1"/>
</dbReference>
<name>A0A940PVJ4_9MICO</name>
<evidence type="ECO:0000313" key="14">
    <source>
        <dbReference type="EMBL" id="MBP1326079.1"/>
    </source>
</evidence>
<comment type="catalytic activity">
    <reaction evidence="1">
        <text>ATP + protein L-histidine = ADP + protein N-phospho-L-histidine.</text>
        <dbReference type="EC" id="2.7.13.3"/>
    </reaction>
</comment>
<keyword evidence="15" id="KW-1185">Reference proteome</keyword>
<dbReference type="InterPro" id="IPR050428">
    <property type="entry name" value="TCS_sensor_his_kinase"/>
</dbReference>
<dbReference type="Proteomes" id="UP000675163">
    <property type="component" value="Unassembled WGS sequence"/>
</dbReference>
<evidence type="ECO:0000256" key="1">
    <source>
        <dbReference type="ARBA" id="ARBA00000085"/>
    </source>
</evidence>
<evidence type="ECO:0000256" key="10">
    <source>
        <dbReference type="ARBA" id="ARBA00023136"/>
    </source>
</evidence>
<comment type="caution">
    <text evidence="14">The sequence shown here is derived from an EMBL/GenBank/DDBJ whole genome shotgun (WGS) entry which is preliminary data.</text>
</comment>
<sequence length="466" mass="50711">MRARLLTIFLAPLIAILVVLGGAYAWTSARSIEQEFMNQQLDDLSYFLVSARQGLVTGNTMILEGEMTRYSELYGGRISVVDHSGALIAADPETWAHGHDESNTGAANTSVADQVDLALSGRRAGLTRPGLPWATGPATVVEPVIADGKVLGAVLISSSLEIPRAQMTAQWLQLLAVFIVIIAALVFVILRLVRWVLRPMLRVDQAMVAIEHGEMGSRIADDTGPPEMQRMIRIFNSMAEEIERVIVRQQEFAMNASHELRNPLGALLLRMEYLATGLDESWDDDVEKAREEGQRMARILETLLTMARSQRRDSPFAVVDLGEVGRDRVDAWQQVADDRRVTFSVHSTGGCHTVTDRTAVESALDAVIDNALKFAPPGSTIDVSSSRKADGFVLTVRDRGPGLADDEIEHVTERFWRSARDQNIAGSGLGLAIANDLLHTVCGSVQVTSPVGGGLQVSLLLPEEGA</sequence>
<dbReference type="EC" id="2.7.13.3" evidence="3"/>
<dbReference type="PANTHER" id="PTHR45436:SF5">
    <property type="entry name" value="SENSOR HISTIDINE KINASE TRCS"/>
    <property type="match status" value="1"/>
</dbReference>
<dbReference type="GO" id="GO:0005886">
    <property type="term" value="C:plasma membrane"/>
    <property type="evidence" value="ECO:0007669"/>
    <property type="project" value="UniProtKB-SubCell"/>
</dbReference>
<dbReference type="Gene3D" id="3.30.565.10">
    <property type="entry name" value="Histidine kinase-like ATPase, C-terminal domain"/>
    <property type="match status" value="1"/>
</dbReference>
<dbReference type="RefSeq" id="WP_209705042.1">
    <property type="nucleotide sequence ID" value="NZ_JAFIDA010000001.1"/>
</dbReference>
<evidence type="ECO:0000259" key="12">
    <source>
        <dbReference type="PROSITE" id="PS50109"/>
    </source>
</evidence>
<dbReference type="GO" id="GO:0000155">
    <property type="term" value="F:phosphorelay sensor kinase activity"/>
    <property type="evidence" value="ECO:0007669"/>
    <property type="project" value="InterPro"/>
</dbReference>
<evidence type="ECO:0000256" key="9">
    <source>
        <dbReference type="ARBA" id="ARBA00023012"/>
    </source>
</evidence>